<protein>
    <submittedName>
        <fullName evidence="1">Uncharacterized protein</fullName>
    </submittedName>
</protein>
<organism evidence="1">
    <name type="scientific">marine sediment metagenome</name>
    <dbReference type="NCBI Taxonomy" id="412755"/>
    <lineage>
        <taxon>unclassified sequences</taxon>
        <taxon>metagenomes</taxon>
        <taxon>ecological metagenomes</taxon>
    </lineage>
</organism>
<accession>A0A0F9PKI6</accession>
<reference evidence="1" key="1">
    <citation type="journal article" date="2015" name="Nature">
        <title>Complex archaea that bridge the gap between prokaryotes and eukaryotes.</title>
        <authorList>
            <person name="Spang A."/>
            <person name="Saw J.H."/>
            <person name="Jorgensen S.L."/>
            <person name="Zaremba-Niedzwiedzka K."/>
            <person name="Martijn J."/>
            <person name="Lind A.E."/>
            <person name="van Eijk R."/>
            <person name="Schleper C."/>
            <person name="Guy L."/>
            <person name="Ettema T.J."/>
        </authorList>
    </citation>
    <scope>NUCLEOTIDE SEQUENCE</scope>
</reference>
<proteinExistence type="predicted"/>
<name>A0A0F9PKI6_9ZZZZ</name>
<comment type="caution">
    <text evidence="1">The sequence shown here is derived from an EMBL/GenBank/DDBJ whole genome shotgun (WGS) entry which is preliminary data.</text>
</comment>
<dbReference type="EMBL" id="LAZR01002836">
    <property type="protein sequence ID" value="KKN25017.1"/>
    <property type="molecule type" value="Genomic_DNA"/>
</dbReference>
<evidence type="ECO:0000313" key="1">
    <source>
        <dbReference type="EMBL" id="KKN25017.1"/>
    </source>
</evidence>
<sequence length="155" mass="17034">MAENIKVNKATGDEVYVEGENFTQKSDVVINENSKVQTVPSGKTWVLQFLTIKYISEAGGSARQLAIEIGDGTNLLWPKNFGATQAGGLTRNYYAASDLPDDNAFDSDGRIRMQLEAHVLPAGYTVKVYDVDNRDATDDMELRLIVDERNAGAML</sequence>
<gene>
    <name evidence="1" type="ORF">LCGC14_0888990</name>
</gene>
<dbReference type="AlphaFoldDB" id="A0A0F9PKI6"/>